<dbReference type="InterPro" id="IPR035647">
    <property type="entry name" value="EFG_III/V"/>
</dbReference>
<evidence type="ECO:0000313" key="4">
    <source>
        <dbReference type="Proteomes" id="UP000054558"/>
    </source>
</evidence>
<dbReference type="InterPro" id="IPR023582">
    <property type="entry name" value="Impact"/>
</dbReference>
<keyword evidence="4" id="KW-1185">Reference proteome</keyword>
<accession>A0A1Y1IML0</accession>
<protein>
    <recommendedName>
        <fullName evidence="2">Impact N-terminal domain-containing protein</fullName>
    </recommendedName>
</protein>
<dbReference type="Gene3D" id="3.30.230.30">
    <property type="entry name" value="Impact, N-terminal domain"/>
    <property type="match status" value="1"/>
</dbReference>
<name>A0A1Y1IML0_KLENI</name>
<dbReference type="InterPro" id="IPR020568">
    <property type="entry name" value="Ribosomal_Su5_D2-typ_SF"/>
</dbReference>
<organism evidence="3 4">
    <name type="scientific">Klebsormidium nitens</name>
    <name type="common">Green alga</name>
    <name type="synonym">Ulothrix nitens</name>
    <dbReference type="NCBI Taxonomy" id="105231"/>
    <lineage>
        <taxon>Eukaryota</taxon>
        <taxon>Viridiplantae</taxon>
        <taxon>Streptophyta</taxon>
        <taxon>Klebsormidiophyceae</taxon>
        <taxon>Klebsormidiales</taxon>
        <taxon>Klebsormidiaceae</taxon>
        <taxon>Klebsormidium</taxon>
    </lineage>
</organism>
<sequence>MALGRASRAGSLAAAARQLAHHADHGVLSARTKAAEGSTRIAEYVRSLTCRASSEEGQVEGPGGNYMTLAERVRCETEVKRSRFIAWGAPVGSEAEALTFLDEVKDPSASHNCWAFKLGERYRFSDDGEPGGTAGRPMYAAIEGSGLDAIMVVVTRFFGGTKLGSGGLVRAYGGAVTACLRDAPTREVRAKVSVEVLVPYELLGILYSLLEAHGADKISEEFGSGDVGGVKMALRVEPGRVEKLTSDLKDASAGQVVVQRPP</sequence>
<comment type="similarity">
    <text evidence="1">Belongs to the IMPACT family.</text>
</comment>
<proteinExistence type="inferred from homology"/>
<dbReference type="GO" id="GO:0006446">
    <property type="term" value="P:regulation of translational initiation"/>
    <property type="evidence" value="ECO:0000318"/>
    <property type="project" value="GO_Central"/>
</dbReference>
<evidence type="ECO:0000256" key="1">
    <source>
        <dbReference type="ARBA" id="ARBA00007665"/>
    </source>
</evidence>
<dbReference type="GO" id="GO:0005737">
    <property type="term" value="C:cytoplasm"/>
    <property type="evidence" value="ECO:0000318"/>
    <property type="project" value="GO_Central"/>
</dbReference>
<dbReference type="SUPFAM" id="SSF54211">
    <property type="entry name" value="Ribosomal protein S5 domain 2-like"/>
    <property type="match status" value="1"/>
</dbReference>
<dbReference type="Gene3D" id="3.30.70.240">
    <property type="match status" value="1"/>
</dbReference>
<dbReference type="SUPFAM" id="SSF54980">
    <property type="entry name" value="EF-G C-terminal domain-like"/>
    <property type="match status" value="1"/>
</dbReference>
<evidence type="ECO:0000313" key="3">
    <source>
        <dbReference type="EMBL" id="GAQ91372.1"/>
    </source>
</evidence>
<dbReference type="PANTHER" id="PTHR16301:SF20">
    <property type="entry name" value="IMPACT FAMILY MEMBER YIGZ"/>
    <property type="match status" value="1"/>
</dbReference>
<reference evidence="3 4" key="1">
    <citation type="journal article" date="2014" name="Nat. Commun.">
        <title>Klebsormidium flaccidum genome reveals primary factors for plant terrestrial adaptation.</title>
        <authorList>
            <person name="Hori K."/>
            <person name="Maruyama F."/>
            <person name="Fujisawa T."/>
            <person name="Togashi T."/>
            <person name="Yamamoto N."/>
            <person name="Seo M."/>
            <person name="Sato S."/>
            <person name="Yamada T."/>
            <person name="Mori H."/>
            <person name="Tajima N."/>
            <person name="Moriyama T."/>
            <person name="Ikeuchi M."/>
            <person name="Watanabe M."/>
            <person name="Wada H."/>
            <person name="Kobayashi K."/>
            <person name="Saito M."/>
            <person name="Masuda T."/>
            <person name="Sasaki-Sekimoto Y."/>
            <person name="Mashiguchi K."/>
            <person name="Awai K."/>
            <person name="Shimojima M."/>
            <person name="Masuda S."/>
            <person name="Iwai M."/>
            <person name="Nobusawa T."/>
            <person name="Narise T."/>
            <person name="Kondo S."/>
            <person name="Saito H."/>
            <person name="Sato R."/>
            <person name="Murakawa M."/>
            <person name="Ihara Y."/>
            <person name="Oshima-Yamada Y."/>
            <person name="Ohtaka K."/>
            <person name="Satoh M."/>
            <person name="Sonobe K."/>
            <person name="Ishii M."/>
            <person name="Ohtani R."/>
            <person name="Kanamori-Sato M."/>
            <person name="Honoki R."/>
            <person name="Miyazaki D."/>
            <person name="Mochizuki H."/>
            <person name="Umetsu J."/>
            <person name="Higashi K."/>
            <person name="Shibata D."/>
            <person name="Kamiya Y."/>
            <person name="Sato N."/>
            <person name="Nakamura Y."/>
            <person name="Tabata S."/>
            <person name="Ida S."/>
            <person name="Kurokawa K."/>
            <person name="Ohta H."/>
        </authorList>
    </citation>
    <scope>NUCLEOTIDE SEQUENCE [LARGE SCALE GENOMIC DNA]</scope>
    <source>
        <strain evidence="3 4">NIES-2285</strain>
    </source>
</reference>
<evidence type="ECO:0000259" key="2">
    <source>
        <dbReference type="Pfam" id="PF01205"/>
    </source>
</evidence>
<dbReference type="STRING" id="105231.A0A1Y1IML0"/>
<dbReference type="AlphaFoldDB" id="A0A1Y1IML0"/>
<dbReference type="InterPro" id="IPR001498">
    <property type="entry name" value="Impact_N"/>
</dbReference>
<dbReference type="EMBL" id="DF237723">
    <property type="protein sequence ID" value="GAQ91372.1"/>
    <property type="molecule type" value="Genomic_DNA"/>
</dbReference>
<dbReference type="Pfam" id="PF01205">
    <property type="entry name" value="Impact_N"/>
    <property type="match status" value="1"/>
</dbReference>
<dbReference type="OrthoDB" id="10262814at2759"/>
<dbReference type="PANTHER" id="PTHR16301">
    <property type="entry name" value="IMPACT-RELATED"/>
    <property type="match status" value="1"/>
</dbReference>
<gene>
    <name evidence="3" type="ORF">KFL_007740050</name>
</gene>
<feature type="domain" description="Impact N-terminal" evidence="2">
    <location>
        <begin position="80"/>
        <end position="180"/>
    </location>
</feature>
<dbReference type="Proteomes" id="UP000054558">
    <property type="component" value="Unassembled WGS sequence"/>
</dbReference>
<dbReference type="OMA" id="AIKSNCR"/>
<dbReference type="InterPro" id="IPR036956">
    <property type="entry name" value="Impact_N_sf"/>
</dbReference>